<evidence type="ECO:0000313" key="2">
    <source>
        <dbReference type="Proteomes" id="UP001206925"/>
    </source>
</evidence>
<reference evidence="1" key="1">
    <citation type="submission" date="2022-06" db="EMBL/GenBank/DDBJ databases">
        <title>Uncovering the hologenomic basis of an extraordinary plant invasion.</title>
        <authorList>
            <person name="Bieker V.C."/>
            <person name="Martin M.D."/>
            <person name="Gilbert T."/>
            <person name="Hodgins K."/>
            <person name="Battlay P."/>
            <person name="Petersen B."/>
            <person name="Wilson J."/>
        </authorList>
    </citation>
    <scope>NUCLEOTIDE SEQUENCE</scope>
    <source>
        <strain evidence="1">AA19_3_7</strain>
        <tissue evidence="1">Leaf</tissue>
    </source>
</reference>
<protein>
    <submittedName>
        <fullName evidence="1">Uncharacterized protein</fullName>
    </submittedName>
</protein>
<sequence>VALRTKEAKMPKGLDDVERLHMDVLCQTTVIKYTSRYEDLTSLLFVIKASYLCPTSSISTEKPARDNLEVQKTFPIPIDMDRIP</sequence>
<keyword evidence="2" id="KW-1185">Reference proteome</keyword>
<dbReference type="Proteomes" id="UP001206925">
    <property type="component" value="Unassembled WGS sequence"/>
</dbReference>
<comment type="caution">
    <text evidence="1">The sequence shown here is derived from an EMBL/GenBank/DDBJ whole genome shotgun (WGS) entry which is preliminary data.</text>
</comment>
<accession>A0AAD5CKQ1</accession>
<gene>
    <name evidence="1" type="ORF">M8C21_007832</name>
</gene>
<feature type="non-terminal residue" evidence="1">
    <location>
        <position position="84"/>
    </location>
</feature>
<proteinExistence type="predicted"/>
<evidence type="ECO:0000313" key="1">
    <source>
        <dbReference type="EMBL" id="KAI7743618.1"/>
    </source>
</evidence>
<dbReference type="AlphaFoldDB" id="A0AAD5CKQ1"/>
<organism evidence="1 2">
    <name type="scientific">Ambrosia artemisiifolia</name>
    <name type="common">Common ragweed</name>
    <dbReference type="NCBI Taxonomy" id="4212"/>
    <lineage>
        <taxon>Eukaryota</taxon>
        <taxon>Viridiplantae</taxon>
        <taxon>Streptophyta</taxon>
        <taxon>Embryophyta</taxon>
        <taxon>Tracheophyta</taxon>
        <taxon>Spermatophyta</taxon>
        <taxon>Magnoliopsida</taxon>
        <taxon>eudicotyledons</taxon>
        <taxon>Gunneridae</taxon>
        <taxon>Pentapetalae</taxon>
        <taxon>asterids</taxon>
        <taxon>campanulids</taxon>
        <taxon>Asterales</taxon>
        <taxon>Asteraceae</taxon>
        <taxon>Asteroideae</taxon>
        <taxon>Heliantheae alliance</taxon>
        <taxon>Heliantheae</taxon>
        <taxon>Ambrosia</taxon>
    </lineage>
</organism>
<name>A0AAD5CKQ1_AMBAR</name>
<feature type="non-terminal residue" evidence="1">
    <location>
        <position position="1"/>
    </location>
</feature>
<dbReference type="EMBL" id="JAMZMK010007711">
    <property type="protein sequence ID" value="KAI7743618.1"/>
    <property type="molecule type" value="Genomic_DNA"/>
</dbReference>